<gene>
    <name evidence="2" type="ORF">ACFR9S_14100</name>
</gene>
<feature type="non-terminal residue" evidence="2">
    <location>
        <position position="88"/>
    </location>
</feature>
<proteinExistence type="predicted"/>
<reference evidence="2 3" key="1">
    <citation type="journal article" date="2019" name="Int. J. Syst. Evol. Microbiol.">
        <title>The Global Catalogue of Microorganisms (GCM) 10K type strain sequencing project: providing services to taxonomists for standard genome sequencing and annotation.</title>
        <authorList>
            <consortium name="The Broad Institute Genomics Platform"/>
            <consortium name="The Broad Institute Genome Sequencing Center for Infectious Disease"/>
            <person name="Wu L."/>
            <person name="Ma J."/>
        </authorList>
    </citation>
    <scope>NUCLEOTIDE SEQUENCE [LARGE SCALE GENOMIC DNA]</scope>
    <source>
        <strain evidence="2 3">CGMCC 1.12285</strain>
    </source>
</reference>
<feature type="domain" description="HVO-0234-like beta-propeller" evidence="1">
    <location>
        <begin position="3"/>
        <end position="87"/>
    </location>
</feature>
<organism evidence="2 3">
    <name type="scientific">Halolamina salina</name>
    <dbReference type="NCBI Taxonomy" id="1220023"/>
    <lineage>
        <taxon>Archaea</taxon>
        <taxon>Methanobacteriati</taxon>
        <taxon>Methanobacteriota</taxon>
        <taxon>Stenosarchaea group</taxon>
        <taxon>Halobacteria</taxon>
        <taxon>Halobacteriales</taxon>
        <taxon>Haloferacaceae</taxon>
    </lineage>
</organism>
<evidence type="ECO:0000259" key="1">
    <source>
        <dbReference type="Pfam" id="PF23366"/>
    </source>
</evidence>
<dbReference type="Proteomes" id="UP001597111">
    <property type="component" value="Unassembled WGS sequence"/>
</dbReference>
<dbReference type="EMBL" id="JBHUDH010000193">
    <property type="protein sequence ID" value="MFD1527414.1"/>
    <property type="molecule type" value="Genomic_DNA"/>
</dbReference>
<name>A0ABD6B923_9EURY</name>
<keyword evidence="3" id="KW-1185">Reference proteome</keyword>
<sequence length="88" mass="9150">MPTIREKRVYGESAVPTPVFVTAEQGLVVAQLSDAAVGEFSLAHRCTARDIAVGPDGTLALATDESLLLAPDADPERFHETGFGPAAG</sequence>
<dbReference type="Pfam" id="PF23366">
    <property type="entry name" value="Beta-prop_HVO_0234"/>
    <property type="match status" value="1"/>
</dbReference>
<dbReference type="InterPro" id="IPR056505">
    <property type="entry name" value="Beta-prop_HVO_0234"/>
</dbReference>
<accession>A0ABD6B923</accession>
<protein>
    <recommendedName>
        <fullName evidence="1">HVO-0234-like beta-propeller domain-containing protein</fullName>
    </recommendedName>
</protein>
<evidence type="ECO:0000313" key="2">
    <source>
        <dbReference type="EMBL" id="MFD1527414.1"/>
    </source>
</evidence>
<evidence type="ECO:0000313" key="3">
    <source>
        <dbReference type="Proteomes" id="UP001597111"/>
    </source>
</evidence>
<dbReference type="AlphaFoldDB" id="A0ABD6B923"/>
<comment type="caution">
    <text evidence="2">The sequence shown here is derived from an EMBL/GenBank/DDBJ whole genome shotgun (WGS) entry which is preliminary data.</text>
</comment>